<proteinExistence type="predicted"/>
<evidence type="ECO:0000313" key="1">
    <source>
        <dbReference type="EnsemblPlants" id="MELO3C035582.2.1"/>
    </source>
</evidence>
<dbReference type="EnsemblPlants" id="MELO3C035582.2.1">
    <property type="protein sequence ID" value="MELO3C035582.2.1"/>
    <property type="gene ID" value="MELO3C035582.2"/>
</dbReference>
<dbReference type="Gramene" id="MELO3C035582.2.1">
    <property type="protein sequence ID" value="MELO3C035582.2.1"/>
    <property type="gene ID" value="MELO3C035582.2"/>
</dbReference>
<organism evidence="1">
    <name type="scientific">Cucumis melo</name>
    <name type="common">Muskmelon</name>
    <dbReference type="NCBI Taxonomy" id="3656"/>
    <lineage>
        <taxon>Eukaryota</taxon>
        <taxon>Viridiplantae</taxon>
        <taxon>Streptophyta</taxon>
        <taxon>Embryophyta</taxon>
        <taxon>Tracheophyta</taxon>
        <taxon>Spermatophyta</taxon>
        <taxon>Magnoliopsida</taxon>
        <taxon>eudicotyledons</taxon>
        <taxon>Gunneridae</taxon>
        <taxon>Pentapetalae</taxon>
        <taxon>rosids</taxon>
        <taxon>fabids</taxon>
        <taxon>Cucurbitales</taxon>
        <taxon>Cucurbitaceae</taxon>
        <taxon>Benincaseae</taxon>
        <taxon>Cucumis</taxon>
    </lineage>
</organism>
<dbReference type="AlphaFoldDB" id="A0A9I9ELN8"/>
<sequence>MCVEPMGLVPKPNKPKLIKVTKEFLNRRVSFVGDKQSFYYNKVLENSPKNHVFEDTSLLKLTTAAANDGGKMYIEVKVVICHISKGSNVLRSPRSEGVLLHSSVAVQPVIGDL</sequence>
<protein>
    <submittedName>
        <fullName evidence="1">Uncharacterized protein</fullName>
    </submittedName>
</protein>
<accession>A0A9I9ELN8</accession>
<name>A0A9I9ELN8_CUCME</name>
<reference evidence="1" key="1">
    <citation type="submission" date="2023-03" db="UniProtKB">
        <authorList>
            <consortium name="EnsemblPlants"/>
        </authorList>
    </citation>
    <scope>IDENTIFICATION</scope>
</reference>